<dbReference type="InterPro" id="IPR027417">
    <property type="entry name" value="P-loop_NTPase"/>
</dbReference>
<dbReference type="InterPro" id="IPR054787">
    <property type="entry name" value="TrlF_ATPase"/>
</dbReference>
<evidence type="ECO:0000313" key="2">
    <source>
        <dbReference type="EMBL" id="MBU2689951.1"/>
    </source>
</evidence>
<dbReference type="PANTHER" id="PTHR42924">
    <property type="entry name" value="EXONUCLEASE"/>
    <property type="match status" value="1"/>
</dbReference>
<gene>
    <name evidence="2" type="ORF">KJ970_03420</name>
</gene>
<dbReference type="PANTHER" id="PTHR42924:SF3">
    <property type="entry name" value="POLYMERASE_HISTIDINOL PHOSPHATASE N-TERMINAL DOMAIN-CONTAINING PROTEIN"/>
    <property type="match status" value="1"/>
</dbReference>
<dbReference type="InterPro" id="IPR003141">
    <property type="entry name" value="Pol/His_phosphatase_N"/>
</dbReference>
<organism evidence="2 3">
    <name type="scientific">Eiseniibacteriota bacterium</name>
    <dbReference type="NCBI Taxonomy" id="2212470"/>
    <lineage>
        <taxon>Bacteria</taxon>
        <taxon>Candidatus Eiseniibacteriota</taxon>
    </lineage>
</organism>
<dbReference type="Gene3D" id="3.20.20.140">
    <property type="entry name" value="Metal-dependent hydrolases"/>
    <property type="match status" value="1"/>
</dbReference>
<dbReference type="SUPFAM" id="SSF52540">
    <property type="entry name" value="P-loop containing nucleoside triphosphate hydrolases"/>
    <property type="match status" value="1"/>
</dbReference>
<dbReference type="InterPro" id="IPR052018">
    <property type="entry name" value="PHP_domain"/>
</dbReference>
<protein>
    <submittedName>
        <fullName evidence="2">AAA family ATPase</fullName>
    </submittedName>
</protein>
<evidence type="ECO:0000259" key="1">
    <source>
        <dbReference type="SMART" id="SM00481"/>
    </source>
</evidence>
<reference evidence="2" key="1">
    <citation type="submission" date="2021-05" db="EMBL/GenBank/DDBJ databases">
        <title>Energy efficiency and biological interactions define the core microbiome of deep oligotrophic groundwater.</title>
        <authorList>
            <person name="Mehrshad M."/>
            <person name="Lopez-Fernandez M."/>
            <person name="Bell E."/>
            <person name="Bernier-Latmani R."/>
            <person name="Bertilsson S."/>
            <person name="Dopson M."/>
        </authorList>
    </citation>
    <scope>NUCLEOTIDE SEQUENCE</scope>
    <source>
        <strain evidence="2">Modern_marine.mb.64</strain>
    </source>
</reference>
<dbReference type="EMBL" id="JAHJDP010000020">
    <property type="protein sequence ID" value="MBU2689951.1"/>
    <property type="molecule type" value="Genomic_DNA"/>
</dbReference>
<comment type="caution">
    <text evidence="2">The sequence shown here is derived from an EMBL/GenBank/DDBJ whole genome shotgun (WGS) entry which is preliminary data.</text>
</comment>
<dbReference type="Gene3D" id="3.40.50.300">
    <property type="entry name" value="P-loop containing nucleotide triphosphate hydrolases"/>
    <property type="match status" value="2"/>
</dbReference>
<dbReference type="AlphaFoldDB" id="A0A948W5V2"/>
<dbReference type="NCBIfam" id="NF045780">
    <property type="entry name" value="TrlF_fam_ATP"/>
    <property type="match status" value="1"/>
</dbReference>
<feature type="domain" description="Polymerase/histidinol phosphatase N-terminal" evidence="1">
    <location>
        <begin position="13"/>
        <end position="81"/>
    </location>
</feature>
<name>A0A948W5V2_UNCEI</name>
<accession>A0A948W5V2</accession>
<evidence type="ECO:0000313" key="3">
    <source>
        <dbReference type="Proteomes" id="UP000777784"/>
    </source>
</evidence>
<proteinExistence type="predicted"/>
<dbReference type="InterPro" id="IPR038729">
    <property type="entry name" value="Rad50/SbcC_AAA"/>
</dbReference>
<dbReference type="Pfam" id="PF13476">
    <property type="entry name" value="AAA_23"/>
    <property type="match status" value="1"/>
</dbReference>
<sequence length="899" mass="100791">MNQHTPGLSFKKLDLHIHTPASKCFLATQVTPSQIVQSALDAGLAGIAVTDHNSAAWIERVQLAAKQHLVVFPGVEITCMGGITGIHIIALFDPACKQAHVEGLLASLGLRPEDHGKIETVVQKSPSDVIDAIVSKGGLPVLAHANSSNGAFCDMKGQQRIKLIRHPRLCAVEARDFANKELAARNKRVIDLLDGADPEYETHLAVYQASDNPAAEGSGKHGLAGIGSRCAYFKMDAVTLAGLEQAFNDPIVRIRQDFEYKTYEYPRISRLRVVGAFLDGLDVQLHDGLTSILGAKGSGKSLLVEFLRFVLDQPSSNTGIRQDHEAKLEARLEEFGTVAVDFRDETGRELSVRRTYGSGDMGGYDEDSPEEVARLFPVLFLSQNEIIRIAENEEEQIQFIDRFFDFRTYISEIATLEGGLGREDRALAESLRSYTAVQELEQALKLQKRETLKLDSALKNEVFENFRLAEIKRRAFQEQISFIENRIEILESLGREVLSNDDPLLPDSVETDPALKRTHAILKTGRASLKEKIEDLIDEVRNNRDQIETEFKRWLPKYRDVKIAYKKIVQETGGDYKALASSRAKLIKKQDGILLKLREAKSHTASIKQIVGRRNGLLDKLTAVYAKYTEERRAKCRLFEKESNGHLRVSIRSGTNKDAFRQQLRALKKGSRLRDSDIDRLCDKIAPTEFVNALIRFALSHKVKYYAQVAEGTGIDKERLGVLFQFLLDSFDYERLLKMQYTAIPTDRPEIAYKVGGDNYEFLSRLSTGQKCTALLMMALSDGTMPVVIDQPEDSLDIRSVWEDMCLKVRGGKEKRQFIFTTHNSSLAVAGDTDKFLILEATADTGSVVYSGSMDEGPVSEEVLKYLEGGPDTYRLKYRKYSAERILARRTSKRGKENM</sequence>
<dbReference type="SMART" id="SM00481">
    <property type="entry name" value="POLIIIAc"/>
    <property type="match status" value="1"/>
</dbReference>
<dbReference type="SUPFAM" id="SSF89550">
    <property type="entry name" value="PHP domain-like"/>
    <property type="match status" value="1"/>
</dbReference>
<dbReference type="InterPro" id="IPR016195">
    <property type="entry name" value="Pol/histidinol_Pase-like"/>
</dbReference>
<dbReference type="Proteomes" id="UP000777784">
    <property type="component" value="Unassembled WGS sequence"/>
</dbReference>
<dbReference type="GO" id="GO:0004534">
    <property type="term" value="F:5'-3' RNA exonuclease activity"/>
    <property type="evidence" value="ECO:0007669"/>
    <property type="project" value="TreeGrafter"/>
</dbReference>
<dbReference type="GO" id="GO:0016887">
    <property type="term" value="F:ATP hydrolysis activity"/>
    <property type="evidence" value="ECO:0007669"/>
    <property type="project" value="InterPro"/>
</dbReference>
<dbReference type="GO" id="GO:0006302">
    <property type="term" value="P:double-strand break repair"/>
    <property type="evidence" value="ECO:0007669"/>
    <property type="project" value="InterPro"/>
</dbReference>
<dbReference type="GO" id="GO:0035312">
    <property type="term" value="F:5'-3' DNA exonuclease activity"/>
    <property type="evidence" value="ECO:0007669"/>
    <property type="project" value="TreeGrafter"/>
</dbReference>